<evidence type="ECO:0000256" key="3">
    <source>
        <dbReference type="ARBA" id="ARBA00022512"/>
    </source>
</evidence>
<dbReference type="Pfam" id="PF01185">
    <property type="entry name" value="Hydrophobin"/>
    <property type="match status" value="1"/>
</dbReference>
<feature type="chain" id="PRO_5040532577" description="Hydrophobin" evidence="6">
    <location>
        <begin position="19"/>
        <end position="128"/>
    </location>
</feature>
<name>A0A9P5YW22_9AGAR</name>
<evidence type="ECO:0000313" key="8">
    <source>
        <dbReference type="Proteomes" id="UP000807469"/>
    </source>
</evidence>
<evidence type="ECO:0000256" key="5">
    <source>
        <dbReference type="ARBA" id="ARBA00023157"/>
    </source>
</evidence>
<proteinExistence type="inferred from homology"/>
<dbReference type="EMBL" id="MU155303">
    <property type="protein sequence ID" value="KAF9476188.1"/>
    <property type="molecule type" value="Genomic_DNA"/>
</dbReference>
<organism evidence="7 8">
    <name type="scientific">Pholiota conissans</name>
    <dbReference type="NCBI Taxonomy" id="109636"/>
    <lineage>
        <taxon>Eukaryota</taxon>
        <taxon>Fungi</taxon>
        <taxon>Dikarya</taxon>
        <taxon>Basidiomycota</taxon>
        <taxon>Agaricomycotina</taxon>
        <taxon>Agaricomycetes</taxon>
        <taxon>Agaricomycetidae</taxon>
        <taxon>Agaricales</taxon>
        <taxon>Agaricineae</taxon>
        <taxon>Strophariaceae</taxon>
        <taxon>Pholiota</taxon>
    </lineage>
</organism>
<evidence type="ECO:0000256" key="2">
    <source>
        <dbReference type="ARBA" id="ARBA00010446"/>
    </source>
</evidence>
<evidence type="ECO:0000256" key="1">
    <source>
        <dbReference type="ARBA" id="ARBA00004191"/>
    </source>
</evidence>
<evidence type="ECO:0000256" key="6">
    <source>
        <dbReference type="RuleBase" id="RU365009"/>
    </source>
</evidence>
<evidence type="ECO:0000313" key="7">
    <source>
        <dbReference type="EMBL" id="KAF9476188.1"/>
    </source>
</evidence>
<keyword evidence="8" id="KW-1185">Reference proteome</keyword>
<accession>A0A9P5YW22</accession>
<dbReference type="GO" id="GO:0005199">
    <property type="term" value="F:structural constituent of cell wall"/>
    <property type="evidence" value="ECO:0007669"/>
    <property type="project" value="InterPro"/>
</dbReference>
<reference evidence="7" key="1">
    <citation type="submission" date="2020-11" db="EMBL/GenBank/DDBJ databases">
        <authorList>
            <consortium name="DOE Joint Genome Institute"/>
            <person name="Ahrendt S."/>
            <person name="Riley R."/>
            <person name="Andreopoulos W."/>
            <person name="Labutti K."/>
            <person name="Pangilinan J."/>
            <person name="Ruiz-Duenas F.J."/>
            <person name="Barrasa J.M."/>
            <person name="Sanchez-Garcia M."/>
            <person name="Camarero S."/>
            <person name="Miyauchi S."/>
            <person name="Serrano A."/>
            <person name="Linde D."/>
            <person name="Babiker R."/>
            <person name="Drula E."/>
            <person name="Ayuso-Fernandez I."/>
            <person name="Pacheco R."/>
            <person name="Padilla G."/>
            <person name="Ferreira P."/>
            <person name="Barriuso J."/>
            <person name="Kellner H."/>
            <person name="Castanera R."/>
            <person name="Alfaro M."/>
            <person name="Ramirez L."/>
            <person name="Pisabarro A.G."/>
            <person name="Kuo A."/>
            <person name="Tritt A."/>
            <person name="Lipzen A."/>
            <person name="He G."/>
            <person name="Yan M."/>
            <person name="Ng V."/>
            <person name="Cullen D."/>
            <person name="Martin F."/>
            <person name="Rosso M.-N."/>
            <person name="Henrissat B."/>
            <person name="Hibbett D."/>
            <person name="Martinez A.T."/>
            <person name="Grigoriev I.V."/>
        </authorList>
    </citation>
    <scope>NUCLEOTIDE SEQUENCE</scope>
    <source>
        <strain evidence="7">CIRM-BRFM 674</strain>
    </source>
</reference>
<keyword evidence="6" id="KW-0732">Signal</keyword>
<comment type="similarity">
    <text evidence="2 6">Belongs to the fungal hydrophobin family.</text>
</comment>
<dbReference type="InterPro" id="IPR001338">
    <property type="entry name" value="Class_I_Hydrophobin"/>
</dbReference>
<dbReference type="GO" id="GO:0009277">
    <property type="term" value="C:fungal-type cell wall"/>
    <property type="evidence" value="ECO:0007669"/>
    <property type="project" value="InterPro"/>
</dbReference>
<gene>
    <name evidence="7" type="ORF">BDN70DRAFT_882727</name>
</gene>
<evidence type="ECO:0000256" key="4">
    <source>
        <dbReference type="ARBA" id="ARBA00022525"/>
    </source>
</evidence>
<dbReference type="CDD" id="cd23507">
    <property type="entry name" value="hydrophobin_I"/>
    <property type="match status" value="1"/>
</dbReference>
<keyword evidence="4 6" id="KW-0964">Secreted</keyword>
<comment type="subcellular location">
    <subcellularLocation>
        <location evidence="1 6">Secreted</location>
        <location evidence="1 6">Cell wall</location>
    </subcellularLocation>
</comment>
<keyword evidence="3 6" id="KW-0134">Cell wall</keyword>
<protein>
    <recommendedName>
        <fullName evidence="6">Hydrophobin</fullName>
    </recommendedName>
</protein>
<feature type="signal peptide" evidence="6">
    <location>
        <begin position="1"/>
        <end position="18"/>
    </location>
</feature>
<dbReference type="Proteomes" id="UP000807469">
    <property type="component" value="Unassembled WGS sequence"/>
</dbReference>
<dbReference type="AlphaFoldDB" id="A0A9P5YW22"/>
<dbReference type="SMART" id="SM00075">
    <property type="entry name" value="HYDRO"/>
    <property type="match status" value="1"/>
</dbReference>
<sequence length="128" mass="13076">MPVSKILLAFTGCSIAAAATVTVSHREFDSTGSISLVGRQLGVTIPANSCATHLLCCNSLTYASDPSTAAILQLLGINVGGLYTVGLSCSPMSQVGISSIAGCAAEPVCCWWGAEYNYLVAIDCVAVN</sequence>
<comment type="caution">
    <text evidence="7">The sequence shown here is derived from an EMBL/GenBank/DDBJ whole genome shotgun (WGS) entry which is preliminary data.</text>
</comment>
<dbReference type="OrthoDB" id="2990358at2759"/>
<keyword evidence="5 6" id="KW-1015">Disulfide bond</keyword>